<feature type="coiled-coil region" evidence="1">
    <location>
        <begin position="39"/>
        <end position="66"/>
    </location>
</feature>
<keyword evidence="1" id="KW-0175">Coiled coil</keyword>
<evidence type="ECO:0000313" key="4">
    <source>
        <dbReference type="Proteomes" id="UP000184498"/>
    </source>
</evidence>
<evidence type="ECO:0000256" key="1">
    <source>
        <dbReference type="SAM" id="Coils"/>
    </source>
</evidence>
<name>A0A1M6R781_9FLAO</name>
<organism evidence="3 4">
    <name type="scientific">Epilithonimonas mollis</name>
    <dbReference type="NCBI Taxonomy" id="216903"/>
    <lineage>
        <taxon>Bacteria</taxon>
        <taxon>Pseudomonadati</taxon>
        <taxon>Bacteroidota</taxon>
        <taxon>Flavobacteriia</taxon>
        <taxon>Flavobacteriales</taxon>
        <taxon>Weeksellaceae</taxon>
        <taxon>Chryseobacterium group</taxon>
        <taxon>Epilithonimonas</taxon>
    </lineage>
</organism>
<reference evidence="4" key="1">
    <citation type="submission" date="2016-11" db="EMBL/GenBank/DDBJ databases">
        <authorList>
            <person name="Varghese N."/>
            <person name="Submissions S."/>
        </authorList>
    </citation>
    <scope>NUCLEOTIDE SEQUENCE [LARGE SCALE GENOMIC DNA]</scope>
    <source>
        <strain evidence="4">DSM 18016</strain>
    </source>
</reference>
<accession>A0A1M6R781</accession>
<dbReference type="RefSeq" id="WP_072997401.1">
    <property type="nucleotide sequence ID" value="NZ_FRAM01000002.1"/>
</dbReference>
<feature type="region of interest" description="Disordered" evidence="2">
    <location>
        <begin position="108"/>
        <end position="132"/>
    </location>
</feature>
<dbReference type="Proteomes" id="UP000184498">
    <property type="component" value="Unassembled WGS sequence"/>
</dbReference>
<proteinExistence type="predicted"/>
<evidence type="ECO:0000313" key="3">
    <source>
        <dbReference type="EMBL" id="SHK28286.1"/>
    </source>
</evidence>
<evidence type="ECO:0000256" key="2">
    <source>
        <dbReference type="SAM" id="MobiDB-lite"/>
    </source>
</evidence>
<dbReference type="OrthoDB" id="749061at2"/>
<keyword evidence="4" id="KW-1185">Reference proteome</keyword>
<dbReference type="AlphaFoldDB" id="A0A1M6R781"/>
<dbReference type="EMBL" id="FRAM01000002">
    <property type="protein sequence ID" value="SHK28286.1"/>
    <property type="molecule type" value="Genomic_DNA"/>
</dbReference>
<protein>
    <submittedName>
        <fullName evidence="3">Uncharacterized protein</fullName>
    </submittedName>
</protein>
<gene>
    <name evidence="3" type="ORF">SAMN05444371_1720</name>
</gene>
<sequence length="245" mass="27169">MTPVYETGHAKNVANFQDLIAFCQGYGDKYNPSKKSLQIPQLQLLYQEAQSKLDEAKTQKTAFDNATNSRRNTFADLRPLSTRIINALSVSGADTLAIEDAKSINKKIQGTSSKKPASAETPTPTQGTAAGISTSQQSYDRLIDHFTSLIELLNQNEFYAPNEDDLKTITLQARLTELKTANTELINAFTAHSNAMISRNETLYHKQTGLVQISKEVKQYVKSVFGAGSPQYDQVNGLEFKVRRN</sequence>
<dbReference type="STRING" id="216903.SAMN05444371_1720"/>